<dbReference type="InterPro" id="IPR000794">
    <property type="entry name" value="Beta-ketoacyl_synthase"/>
</dbReference>
<dbReference type="SMART" id="SM00825">
    <property type="entry name" value="PKS_KS"/>
    <property type="match status" value="1"/>
</dbReference>
<evidence type="ECO:0000256" key="2">
    <source>
        <dbReference type="ARBA" id="ARBA00022679"/>
    </source>
</evidence>
<evidence type="ECO:0000256" key="3">
    <source>
        <dbReference type="RuleBase" id="RU003694"/>
    </source>
</evidence>
<dbReference type="InterPro" id="IPR016039">
    <property type="entry name" value="Thiolase-like"/>
</dbReference>
<dbReference type="RefSeq" id="WP_256997543.1">
    <property type="nucleotide sequence ID" value="NZ_CP063845.1"/>
</dbReference>
<dbReference type="EMBL" id="CP063845">
    <property type="protein sequence ID" value="UFP96164.1"/>
    <property type="molecule type" value="Genomic_DNA"/>
</dbReference>
<dbReference type="Pfam" id="PF00109">
    <property type="entry name" value="ketoacyl-synt"/>
    <property type="match status" value="1"/>
</dbReference>
<dbReference type="Proteomes" id="UP001054846">
    <property type="component" value="Chromosome"/>
</dbReference>
<sequence>MKIRRVVVTGMGTINPIGGNLKDFWSNCCRGTSGVQPISAFEIPDGQSKIAGLVKEGGPTAALVDRSYHFTLTCAAEALQMAGLGDGQAAQNLDPERCGVFLGTSTAQLGSMEQEYLDRTGAPAQPNLLSAPDTFHFNTVARLLARHFNFQGGHATLSTACASALDAIGYAVDAIRCGEVDVAVTGASEAPITPLMVASFAKIGATSLHNAEPQKASRPFDQDRDGFVLAEGCGILVLEALEHALARGARIYAELPGHASTNSYHHMTGIPKDGASIARSAMLALADAGLRPADIDAIYAHGSSTPANDLAESNAFHQLLQERACTVPVTSLKSQYGNPLSASSSIEVIAAVMSINTGLIPPTINLERQDPLIALDVVAPEARQIPVRCVLKTGSGFSGIHSSLIIRQYEGAAHG</sequence>
<dbReference type="Pfam" id="PF02801">
    <property type="entry name" value="Ketoacyl-synt_C"/>
    <property type="match status" value="1"/>
</dbReference>
<gene>
    <name evidence="5" type="ORF">ISF26_08140</name>
</gene>
<evidence type="ECO:0000313" key="5">
    <source>
        <dbReference type="EMBL" id="UFP96164.1"/>
    </source>
</evidence>
<dbReference type="PANTHER" id="PTHR11712">
    <property type="entry name" value="POLYKETIDE SYNTHASE-RELATED"/>
    <property type="match status" value="1"/>
</dbReference>
<keyword evidence="6" id="KW-1185">Reference proteome</keyword>
<organism evidence="5 6">
    <name type="scientific">Gloeobacter morelensis MG652769</name>
    <dbReference type="NCBI Taxonomy" id="2781736"/>
    <lineage>
        <taxon>Bacteria</taxon>
        <taxon>Bacillati</taxon>
        <taxon>Cyanobacteriota</taxon>
        <taxon>Cyanophyceae</taxon>
        <taxon>Gloeobacterales</taxon>
        <taxon>Gloeobacteraceae</taxon>
        <taxon>Gloeobacter</taxon>
        <taxon>Gloeobacter morelensis</taxon>
    </lineage>
</organism>
<proteinExistence type="inferred from homology"/>
<evidence type="ECO:0000259" key="4">
    <source>
        <dbReference type="PROSITE" id="PS52004"/>
    </source>
</evidence>
<evidence type="ECO:0000256" key="1">
    <source>
        <dbReference type="ARBA" id="ARBA00008467"/>
    </source>
</evidence>
<keyword evidence="2 3" id="KW-0808">Transferase</keyword>
<dbReference type="PROSITE" id="PS00606">
    <property type="entry name" value="KS3_1"/>
    <property type="match status" value="1"/>
</dbReference>
<evidence type="ECO:0000313" key="6">
    <source>
        <dbReference type="Proteomes" id="UP001054846"/>
    </source>
</evidence>
<dbReference type="SUPFAM" id="SSF53901">
    <property type="entry name" value="Thiolase-like"/>
    <property type="match status" value="2"/>
</dbReference>
<dbReference type="PANTHER" id="PTHR11712:SF336">
    <property type="entry name" value="3-OXOACYL-[ACYL-CARRIER-PROTEIN] SYNTHASE, MITOCHONDRIAL"/>
    <property type="match status" value="1"/>
</dbReference>
<dbReference type="InterPro" id="IPR014030">
    <property type="entry name" value="Ketoacyl_synth_N"/>
</dbReference>
<dbReference type="InterPro" id="IPR020841">
    <property type="entry name" value="PKS_Beta-ketoAc_synthase_dom"/>
</dbReference>
<dbReference type="InterPro" id="IPR018201">
    <property type="entry name" value="Ketoacyl_synth_AS"/>
</dbReference>
<name>A0ABY3PRK8_9CYAN</name>
<dbReference type="InterPro" id="IPR014031">
    <property type="entry name" value="Ketoacyl_synth_C"/>
</dbReference>
<comment type="similarity">
    <text evidence="1 3">Belongs to the thiolase-like superfamily. Beta-ketoacyl-ACP synthases family.</text>
</comment>
<feature type="domain" description="Ketosynthase family 3 (KS3)" evidence="4">
    <location>
        <begin position="3"/>
        <end position="408"/>
    </location>
</feature>
<accession>A0ABY3PRK8</accession>
<protein>
    <submittedName>
        <fullName evidence="5">Beta-ketoacyl-[acyl-carrier-protein] synthase family protein</fullName>
    </submittedName>
</protein>
<dbReference type="CDD" id="cd00834">
    <property type="entry name" value="KAS_I_II"/>
    <property type="match status" value="1"/>
</dbReference>
<dbReference type="PROSITE" id="PS52004">
    <property type="entry name" value="KS3_2"/>
    <property type="match status" value="1"/>
</dbReference>
<reference evidence="5 6" key="1">
    <citation type="journal article" date="2021" name="Genome Biol. Evol.">
        <title>Complete Genome Sequencing of a Novel Gloeobacter Species from a Waterfall Cave in Mexico.</title>
        <authorList>
            <person name="Saw J.H."/>
            <person name="Cardona T."/>
            <person name="Montejano G."/>
        </authorList>
    </citation>
    <scope>NUCLEOTIDE SEQUENCE [LARGE SCALE GENOMIC DNA]</scope>
    <source>
        <strain evidence="5">MG652769</strain>
    </source>
</reference>
<dbReference type="Gene3D" id="3.40.47.10">
    <property type="match status" value="1"/>
</dbReference>